<comment type="caution">
    <text evidence="1">The sequence shown here is derived from an EMBL/GenBank/DDBJ whole genome shotgun (WGS) entry which is preliminary data.</text>
</comment>
<feature type="non-terminal residue" evidence="1">
    <location>
        <position position="101"/>
    </location>
</feature>
<protein>
    <submittedName>
        <fullName evidence="1">Uncharacterized protein</fullName>
    </submittedName>
</protein>
<name>X1VEC6_9ZZZZ</name>
<dbReference type="Gene3D" id="3.40.50.150">
    <property type="entry name" value="Vaccinia Virus protein VP39"/>
    <property type="match status" value="1"/>
</dbReference>
<dbReference type="AlphaFoldDB" id="X1VEC6"/>
<organism evidence="1">
    <name type="scientific">marine sediment metagenome</name>
    <dbReference type="NCBI Taxonomy" id="412755"/>
    <lineage>
        <taxon>unclassified sequences</taxon>
        <taxon>metagenomes</taxon>
        <taxon>ecological metagenomes</taxon>
    </lineage>
</organism>
<proteinExistence type="predicted"/>
<dbReference type="EMBL" id="BARW01035007">
    <property type="protein sequence ID" value="GAJ12481.1"/>
    <property type="molecule type" value="Genomic_DNA"/>
</dbReference>
<sequence>MKRRVIAPYREKGIPKDWSEEGDGKYRLTYPSNIWTDITIPFWSMPENTPHPTQKPEKLIAKIIPRRDPPSSYSIFAQYGGSGRSYYPRGGMMGGGYQSRG</sequence>
<accession>X1VEC6</accession>
<reference evidence="1" key="1">
    <citation type="journal article" date="2014" name="Front. Microbiol.">
        <title>High frequency of phylogenetically diverse reductive dehalogenase-homologous genes in deep subseafloor sedimentary metagenomes.</title>
        <authorList>
            <person name="Kawai M."/>
            <person name="Futagami T."/>
            <person name="Toyoda A."/>
            <person name="Takaki Y."/>
            <person name="Nishi S."/>
            <person name="Hori S."/>
            <person name="Arai W."/>
            <person name="Tsubouchi T."/>
            <person name="Morono Y."/>
            <person name="Uchiyama I."/>
            <person name="Ito T."/>
            <person name="Fujiyama A."/>
            <person name="Inagaki F."/>
            <person name="Takami H."/>
        </authorList>
    </citation>
    <scope>NUCLEOTIDE SEQUENCE</scope>
    <source>
        <strain evidence="1">Expedition CK06-06</strain>
    </source>
</reference>
<dbReference type="InterPro" id="IPR029063">
    <property type="entry name" value="SAM-dependent_MTases_sf"/>
</dbReference>
<gene>
    <name evidence="1" type="ORF">S12H4_54710</name>
</gene>
<evidence type="ECO:0000313" key="1">
    <source>
        <dbReference type="EMBL" id="GAJ12481.1"/>
    </source>
</evidence>